<proteinExistence type="predicted"/>
<keyword evidence="1" id="KW-0472">Membrane</keyword>
<evidence type="ECO:0000313" key="3">
    <source>
        <dbReference type="Proteomes" id="UP000765845"/>
    </source>
</evidence>
<feature type="transmembrane region" description="Helical" evidence="1">
    <location>
        <begin position="12"/>
        <end position="32"/>
    </location>
</feature>
<dbReference type="EMBL" id="JAAWWK010000008">
    <property type="protein sequence ID" value="NKI19385.1"/>
    <property type="molecule type" value="Genomic_DNA"/>
</dbReference>
<organism evidence="2 3">
    <name type="scientific">Spongiibacter thalassae</name>
    <dbReference type="NCBI Taxonomy" id="2721624"/>
    <lineage>
        <taxon>Bacteria</taxon>
        <taxon>Pseudomonadati</taxon>
        <taxon>Pseudomonadota</taxon>
        <taxon>Gammaproteobacteria</taxon>
        <taxon>Cellvibrionales</taxon>
        <taxon>Spongiibacteraceae</taxon>
        <taxon>Spongiibacter</taxon>
    </lineage>
</organism>
<keyword evidence="3" id="KW-1185">Reference proteome</keyword>
<dbReference type="RefSeq" id="WP_168451909.1">
    <property type="nucleotide sequence ID" value="NZ_JAAWWK010000008.1"/>
</dbReference>
<keyword evidence="1" id="KW-1133">Transmembrane helix</keyword>
<dbReference type="Proteomes" id="UP000765845">
    <property type="component" value="Unassembled WGS sequence"/>
</dbReference>
<evidence type="ECO:0000313" key="2">
    <source>
        <dbReference type="EMBL" id="NKI19385.1"/>
    </source>
</evidence>
<comment type="caution">
    <text evidence="2">The sequence shown here is derived from an EMBL/GenBank/DDBJ whole genome shotgun (WGS) entry which is preliminary data.</text>
</comment>
<keyword evidence="1" id="KW-0812">Transmembrane</keyword>
<feature type="transmembrane region" description="Helical" evidence="1">
    <location>
        <begin position="38"/>
        <end position="57"/>
    </location>
</feature>
<evidence type="ECO:0000256" key="1">
    <source>
        <dbReference type="SAM" id="Phobius"/>
    </source>
</evidence>
<name>A0ABX1GJG6_9GAMM</name>
<gene>
    <name evidence="2" type="ORF">HCU74_18415</name>
</gene>
<sequence>MHSSNSPSALLHQLAFGLFVGGGLILLGLWLNTAEHDGFAAALVGALLLLMNTVQYLHQSGRFSRPTLIAGNALKGDAK</sequence>
<reference evidence="2 3" key="1">
    <citation type="submission" date="2020-04" db="EMBL/GenBank/DDBJ databases">
        <authorList>
            <person name="Yoon J."/>
        </authorList>
    </citation>
    <scope>NUCLEOTIDE SEQUENCE [LARGE SCALE GENOMIC DNA]</scope>
    <source>
        <strain evidence="2 3">KMU-166</strain>
    </source>
</reference>
<accession>A0ABX1GJG6</accession>
<protein>
    <submittedName>
        <fullName evidence="2">Uncharacterized protein</fullName>
    </submittedName>
</protein>